<reference evidence="9 10" key="1">
    <citation type="submission" date="2019-06" db="EMBL/GenBank/DDBJ databases">
        <authorList>
            <person name="Lee I."/>
            <person name="Jang G.I."/>
            <person name="Hwang C.Y."/>
        </authorList>
    </citation>
    <scope>NUCLEOTIDE SEQUENCE [LARGE SCALE GENOMIC DNA]</scope>
    <source>
        <strain evidence="9 10">PAMC 28131</strain>
    </source>
</reference>
<dbReference type="OrthoDB" id="9782675at2"/>
<feature type="binding site" evidence="6">
    <location>
        <position position="174"/>
    </location>
    <ligand>
        <name>Mg(2+)</name>
        <dbReference type="ChEBI" id="CHEBI:18420"/>
    </ligand>
</feature>
<comment type="similarity">
    <text evidence="1 7">Belongs to the mandelate racemase/muconate lactonizing enzyme family.</text>
</comment>
<gene>
    <name evidence="9" type="ORF">FJQ54_02455</name>
</gene>
<dbReference type="CDD" id="cd03319">
    <property type="entry name" value="L-Ala-DL-Glu_epimerase"/>
    <property type="match status" value="1"/>
</dbReference>
<dbReference type="SMART" id="SM00922">
    <property type="entry name" value="MR_MLE"/>
    <property type="match status" value="1"/>
</dbReference>
<proteinExistence type="inferred from homology"/>
<protein>
    <recommendedName>
        <fullName evidence="7">Dipeptide epimerase</fullName>
        <ecNumber evidence="7">5.1.1.-</ecNumber>
    </recommendedName>
</protein>
<dbReference type="GO" id="GO:0006518">
    <property type="term" value="P:peptide metabolic process"/>
    <property type="evidence" value="ECO:0007669"/>
    <property type="project" value="UniProtKB-ARBA"/>
</dbReference>
<dbReference type="GO" id="GO:0046872">
    <property type="term" value="F:metal ion binding"/>
    <property type="evidence" value="ECO:0007669"/>
    <property type="project" value="UniProtKB-KW"/>
</dbReference>
<keyword evidence="10" id="KW-1185">Reference proteome</keyword>
<dbReference type="AlphaFoldDB" id="A0A501XTW9"/>
<dbReference type="GO" id="GO:0016855">
    <property type="term" value="F:racemase and epimerase activity, acting on amino acids and derivatives"/>
    <property type="evidence" value="ECO:0007669"/>
    <property type="project" value="UniProtKB-UniRule"/>
</dbReference>
<feature type="domain" description="Mandelate racemase/muconate lactonizing enzyme C-terminal" evidence="8">
    <location>
        <begin position="128"/>
        <end position="222"/>
    </location>
</feature>
<feature type="binding site" evidence="6">
    <location>
        <position position="224"/>
    </location>
    <ligand>
        <name>Mg(2+)</name>
        <dbReference type="ChEBI" id="CHEBI:18420"/>
    </ligand>
</feature>
<dbReference type="SFLD" id="SFLDS00001">
    <property type="entry name" value="Enolase"/>
    <property type="match status" value="1"/>
</dbReference>
<dbReference type="InterPro" id="IPR036849">
    <property type="entry name" value="Enolase-like_C_sf"/>
</dbReference>
<dbReference type="SUPFAM" id="SSF51604">
    <property type="entry name" value="Enolase C-terminal domain-like"/>
    <property type="match status" value="1"/>
</dbReference>
<dbReference type="InterPro" id="IPR029017">
    <property type="entry name" value="Enolase-like_N"/>
</dbReference>
<feature type="active site" description="Proton acceptor; specific for (S)-substrate epimerization" evidence="5">
    <location>
        <position position="246"/>
    </location>
</feature>
<dbReference type="Pfam" id="PF13378">
    <property type="entry name" value="MR_MLE_C"/>
    <property type="match status" value="1"/>
</dbReference>
<dbReference type="SUPFAM" id="SSF54826">
    <property type="entry name" value="Enolase N-terminal domain-like"/>
    <property type="match status" value="1"/>
</dbReference>
<organism evidence="9 10">
    <name type="scientific">Sandaracinobacter neustonicus</name>
    <dbReference type="NCBI Taxonomy" id="1715348"/>
    <lineage>
        <taxon>Bacteria</taxon>
        <taxon>Pseudomonadati</taxon>
        <taxon>Pseudomonadota</taxon>
        <taxon>Alphaproteobacteria</taxon>
        <taxon>Sphingomonadales</taxon>
        <taxon>Sphingosinicellaceae</taxon>
        <taxon>Sandaracinobacter</taxon>
    </lineage>
</organism>
<dbReference type="Gene3D" id="3.30.390.10">
    <property type="entry name" value="Enolase-like, N-terminal domain"/>
    <property type="match status" value="1"/>
</dbReference>
<evidence type="ECO:0000256" key="6">
    <source>
        <dbReference type="PIRSR" id="PIRSR634603-3"/>
    </source>
</evidence>
<evidence type="ECO:0000256" key="7">
    <source>
        <dbReference type="RuleBase" id="RU366006"/>
    </source>
</evidence>
<evidence type="ECO:0000256" key="1">
    <source>
        <dbReference type="ARBA" id="ARBA00008031"/>
    </source>
</evidence>
<dbReference type="PANTHER" id="PTHR48073:SF2">
    <property type="entry name" value="O-SUCCINYLBENZOATE SYNTHASE"/>
    <property type="match status" value="1"/>
</dbReference>
<keyword evidence="2 6" id="KW-0479">Metal-binding</keyword>
<keyword evidence="3 6" id="KW-0460">Magnesium</keyword>
<keyword evidence="4 7" id="KW-0413">Isomerase</keyword>
<accession>A0A501XTW9</accession>
<dbReference type="InterPro" id="IPR034603">
    <property type="entry name" value="Dipeptide_epimerase"/>
</dbReference>
<dbReference type="InterPro" id="IPR013342">
    <property type="entry name" value="Mandelate_racemase_C"/>
</dbReference>
<dbReference type="EC" id="5.1.1.-" evidence="7"/>
<dbReference type="InterPro" id="IPR029065">
    <property type="entry name" value="Enolase_C-like"/>
</dbReference>
<dbReference type="Pfam" id="PF02746">
    <property type="entry name" value="MR_MLE_N"/>
    <property type="match status" value="1"/>
</dbReference>
<evidence type="ECO:0000256" key="5">
    <source>
        <dbReference type="PIRSR" id="PIRSR634603-1"/>
    </source>
</evidence>
<evidence type="ECO:0000256" key="2">
    <source>
        <dbReference type="ARBA" id="ARBA00022723"/>
    </source>
</evidence>
<dbReference type="Proteomes" id="UP000319897">
    <property type="component" value="Unassembled WGS sequence"/>
</dbReference>
<dbReference type="InterPro" id="IPR013341">
    <property type="entry name" value="Mandelate_racemase_N_dom"/>
</dbReference>
<comment type="cofactor">
    <cofactor evidence="6 7">
        <name>Mg(2+)</name>
        <dbReference type="ChEBI" id="CHEBI:18420"/>
    </cofactor>
    <text evidence="6 7">Binds 1 Mg(2+) ion per subunit.</text>
</comment>
<name>A0A501XTW9_9SPHN</name>
<evidence type="ECO:0000313" key="9">
    <source>
        <dbReference type="EMBL" id="TPE64026.1"/>
    </source>
</evidence>
<dbReference type="EMBL" id="VFSU01000011">
    <property type="protein sequence ID" value="TPE64026.1"/>
    <property type="molecule type" value="Genomic_DNA"/>
</dbReference>
<sequence>MLAISTILRDLPLKSPFRISGHVFESQPVVEARVTRGGHVGRGEASGIYYTGDTPAAAKQLLDGLQLDESISREELRRLLPAGAARNALDCALWELEAAEAGLPVWKLAGFSAARPLLTTMTLGADDPATMAAGAIGYAGARALKLKLSGDVDVDIERVRAVRAARPEVWIGVDANQGYASADALAPLVPVLVDCGVQLLEQPFKRGGEAALDGLKLPLPVAADESCLDLNELETLPGRFQVVNIKLDKCGGLTEGLLMARRAQELGLKLMVGNMVGTSLAMAPAFVLGQLCDVVDLDGPVFIARDPEPTVDYSGGDIWCPPDVWGPDAMLENRA</sequence>
<dbReference type="PANTHER" id="PTHR48073">
    <property type="entry name" value="O-SUCCINYLBENZOATE SYNTHASE-RELATED"/>
    <property type="match status" value="1"/>
</dbReference>
<evidence type="ECO:0000256" key="3">
    <source>
        <dbReference type="ARBA" id="ARBA00022842"/>
    </source>
</evidence>
<evidence type="ECO:0000256" key="4">
    <source>
        <dbReference type="ARBA" id="ARBA00023235"/>
    </source>
</evidence>
<feature type="active site" description="Proton acceptor; specific for (R)-substrate epimerization" evidence="5">
    <location>
        <position position="147"/>
    </location>
</feature>
<evidence type="ECO:0000313" key="10">
    <source>
        <dbReference type="Proteomes" id="UP000319897"/>
    </source>
</evidence>
<dbReference type="SFLD" id="SFLDG00180">
    <property type="entry name" value="muconate_cycloisomerase"/>
    <property type="match status" value="1"/>
</dbReference>
<dbReference type="Gene3D" id="3.20.20.120">
    <property type="entry name" value="Enolase-like C-terminal domain"/>
    <property type="match status" value="1"/>
</dbReference>
<comment type="caution">
    <text evidence="9">The sequence shown here is derived from an EMBL/GenBank/DDBJ whole genome shotgun (WGS) entry which is preliminary data.</text>
</comment>
<feature type="binding site" evidence="6">
    <location>
        <position position="201"/>
    </location>
    <ligand>
        <name>Mg(2+)</name>
        <dbReference type="ChEBI" id="CHEBI:18420"/>
    </ligand>
</feature>
<evidence type="ECO:0000259" key="8">
    <source>
        <dbReference type="SMART" id="SM00922"/>
    </source>
</evidence>